<keyword evidence="10" id="KW-0732">Signal</keyword>
<evidence type="ECO:0008006" key="13">
    <source>
        <dbReference type="Google" id="ProtNLM"/>
    </source>
</evidence>
<name>A0A1Z5JN94_FISSO</name>
<dbReference type="UniPathway" id="UPA00196"/>
<feature type="transmembrane region" description="Helical" evidence="9">
    <location>
        <begin position="311"/>
        <end position="332"/>
    </location>
</feature>
<dbReference type="GO" id="GO:0042765">
    <property type="term" value="C:GPI-anchor transamidase complex"/>
    <property type="evidence" value="ECO:0007669"/>
    <property type="project" value="InterPro"/>
</dbReference>
<keyword evidence="6" id="KW-0256">Endoplasmic reticulum</keyword>
<feature type="transmembrane region" description="Helical" evidence="9">
    <location>
        <begin position="88"/>
        <end position="105"/>
    </location>
</feature>
<dbReference type="PANTHER" id="PTHR13121:SF0">
    <property type="entry name" value="PHOSPHATIDYLINOSITOL GLYCAN ANCHOR BIOSYNTHESIS CLASS U PROTEIN"/>
    <property type="match status" value="1"/>
</dbReference>
<keyword evidence="12" id="KW-1185">Reference proteome</keyword>
<evidence type="ECO:0000256" key="4">
    <source>
        <dbReference type="ARBA" id="ARBA00022502"/>
    </source>
</evidence>
<reference evidence="11 12" key="1">
    <citation type="journal article" date="2015" name="Plant Cell">
        <title>Oil accumulation by the oleaginous diatom Fistulifera solaris as revealed by the genome and transcriptome.</title>
        <authorList>
            <person name="Tanaka T."/>
            <person name="Maeda Y."/>
            <person name="Veluchamy A."/>
            <person name="Tanaka M."/>
            <person name="Abida H."/>
            <person name="Marechal E."/>
            <person name="Bowler C."/>
            <person name="Muto M."/>
            <person name="Sunaga Y."/>
            <person name="Tanaka M."/>
            <person name="Yoshino T."/>
            <person name="Taniguchi T."/>
            <person name="Fukuda Y."/>
            <person name="Nemoto M."/>
            <person name="Matsumoto M."/>
            <person name="Wong P.S."/>
            <person name="Aburatani S."/>
            <person name="Fujibuchi W."/>
        </authorList>
    </citation>
    <scope>NUCLEOTIDE SEQUENCE [LARGE SCALE GENOMIC DNA]</scope>
    <source>
        <strain evidence="11 12">JPCC DA0580</strain>
    </source>
</reference>
<evidence type="ECO:0000256" key="3">
    <source>
        <dbReference type="ARBA" id="ARBA00010026"/>
    </source>
</evidence>
<evidence type="ECO:0000256" key="9">
    <source>
        <dbReference type="SAM" id="Phobius"/>
    </source>
</evidence>
<dbReference type="OrthoDB" id="549017at2759"/>
<feature type="transmembrane region" description="Helical" evidence="9">
    <location>
        <begin position="240"/>
        <end position="265"/>
    </location>
</feature>
<dbReference type="GO" id="GO:0006506">
    <property type="term" value="P:GPI anchor biosynthetic process"/>
    <property type="evidence" value="ECO:0007669"/>
    <property type="project" value="UniProtKB-UniPathway"/>
</dbReference>
<feature type="chain" id="PRO_5012012341" description="Phosphatidylinositol glycan, class U" evidence="10">
    <location>
        <begin position="21"/>
        <end position="359"/>
    </location>
</feature>
<dbReference type="GO" id="GO:0016255">
    <property type="term" value="P:attachment of GPI anchor to protein"/>
    <property type="evidence" value="ECO:0007669"/>
    <property type="project" value="InterPro"/>
</dbReference>
<sequence>MGLCLIVVDLLIAWTLERLGKFIVQQRKTEWEDKLQEQIPEAIQPKLSHLFEVTKEKNAVVTSATIPLLMAQLYYWSPVTWLTSNIFVCYQNIPVLFTLIGLISASQGSLIWSTLSLVLASYINVHHAIFVVPSVILIRERRKSIMVFLVSFLSLASAMQGLSLYLVGTSEYLFVAYVSHGWTFQFRGMEPSLSTLWYFGMEMFDRFSIYFTVLMGGAPYLLVIPLWIRLFRYPEVMIALFWLLGTLFRPPATLYSLNVAFSLLLLSPKSLARLRAIPSLIAVSAFSIPVALYIVNTWLWLDTGSGEANFMYFQCLAYNAFVAIIFVQFVAASLRRDKALRLTEKVILKSDIPPKSEQN</sequence>
<keyword evidence="8 9" id="KW-0472">Membrane</keyword>
<organism evidence="11 12">
    <name type="scientific">Fistulifera solaris</name>
    <name type="common">Oleaginous diatom</name>
    <dbReference type="NCBI Taxonomy" id="1519565"/>
    <lineage>
        <taxon>Eukaryota</taxon>
        <taxon>Sar</taxon>
        <taxon>Stramenopiles</taxon>
        <taxon>Ochrophyta</taxon>
        <taxon>Bacillariophyta</taxon>
        <taxon>Bacillariophyceae</taxon>
        <taxon>Bacillariophycidae</taxon>
        <taxon>Naviculales</taxon>
        <taxon>Naviculaceae</taxon>
        <taxon>Fistulifera</taxon>
    </lineage>
</organism>
<evidence type="ECO:0000256" key="7">
    <source>
        <dbReference type="ARBA" id="ARBA00022989"/>
    </source>
</evidence>
<feature type="transmembrane region" description="Helical" evidence="9">
    <location>
        <begin position="209"/>
        <end position="228"/>
    </location>
</feature>
<evidence type="ECO:0000256" key="6">
    <source>
        <dbReference type="ARBA" id="ARBA00022824"/>
    </source>
</evidence>
<feature type="signal peptide" evidence="10">
    <location>
        <begin position="1"/>
        <end position="20"/>
    </location>
</feature>
<keyword evidence="5 9" id="KW-0812">Transmembrane</keyword>
<comment type="pathway">
    <text evidence="2">Glycolipid biosynthesis; glycosylphosphatidylinositol-anchor biosynthesis.</text>
</comment>
<dbReference type="PANTHER" id="PTHR13121">
    <property type="entry name" value="GPI TRANSAMIDASE COMPONENT PIG-U"/>
    <property type="match status" value="1"/>
</dbReference>
<evidence type="ECO:0000313" key="12">
    <source>
        <dbReference type="Proteomes" id="UP000198406"/>
    </source>
</evidence>
<dbReference type="Pfam" id="PF06728">
    <property type="entry name" value="PIG-U"/>
    <property type="match status" value="1"/>
</dbReference>
<accession>A0A1Z5JN94</accession>
<evidence type="ECO:0000313" key="11">
    <source>
        <dbReference type="EMBL" id="GAX15248.1"/>
    </source>
</evidence>
<dbReference type="InterPro" id="IPR009600">
    <property type="entry name" value="PIG-U"/>
</dbReference>
<dbReference type="EMBL" id="BDSP01000089">
    <property type="protein sequence ID" value="GAX15248.1"/>
    <property type="molecule type" value="Genomic_DNA"/>
</dbReference>
<comment type="subcellular location">
    <subcellularLocation>
        <location evidence="1">Endoplasmic reticulum membrane</location>
        <topology evidence="1">Multi-pass membrane protein</topology>
    </subcellularLocation>
</comment>
<dbReference type="AlphaFoldDB" id="A0A1Z5JN94"/>
<proteinExistence type="inferred from homology"/>
<evidence type="ECO:0000256" key="10">
    <source>
        <dbReference type="SAM" id="SignalP"/>
    </source>
</evidence>
<dbReference type="InParanoid" id="A0A1Z5JN94"/>
<feature type="transmembrane region" description="Helical" evidence="9">
    <location>
        <begin position="277"/>
        <end position="299"/>
    </location>
</feature>
<evidence type="ECO:0000256" key="8">
    <source>
        <dbReference type="ARBA" id="ARBA00023136"/>
    </source>
</evidence>
<dbReference type="Proteomes" id="UP000198406">
    <property type="component" value="Unassembled WGS sequence"/>
</dbReference>
<feature type="transmembrane region" description="Helical" evidence="9">
    <location>
        <begin position="111"/>
        <end position="138"/>
    </location>
</feature>
<comment type="similarity">
    <text evidence="3">Belongs to the PIGU family.</text>
</comment>
<protein>
    <recommendedName>
        <fullName evidence="13">Phosphatidylinositol glycan, class U</fullName>
    </recommendedName>
</protein>
<keyword evidence="4" id="KW-0337">GPI-anchor biosynthesis</keyword>
<evidence type="ECO:0000256" key="1">
    <source>
        <dbReference type="ARBA" id="ARBA00004477"/>
    </source>
</evidence>
<gene>
    <name evidence="11" type="ORF">FisN_1Hh685</name>
</gene>
<feature type="transmembrane region" description="Helical" evidence="9">
    <location>
        <begin position="145"/>
        <end position="166"/>
    </location>
</feature>
<keyword evidence="7 9" id="KW-1133">Transmembrane helix</keyword>
<evidence type="ECO:0000256" key="5">
    <source>
        <dbReference type="ARBA" id="ARBA00022692"/>
    </source>
</evidence>
<evidence type="ECO:0000256" key="2">
    <source>
        <dbReference type="ARBA" id="ARBA00004687"/>
    </source>
</evidence>
<comment type="caution">
    <text evidence="11">The sequence shown here is derived from an EMBL/GenBank/DDBJ whole genome shotgun (WGS) entry which is preliminary data.</text>
</comment>